<organism evidence="6 7">
    <name type="scientific">Fraxinus pennsylvanica</name>
    <dbReference type="NCBI Taxonomy" id="56036"/>
    <lineage>
        <taxon>Eukaryota</taxon>
        <taxon>Viridiplantae</taxon>
        <taxon>Streptophyta</taxon>
        <taxon>Embryophyta</taxon>
        <taxon>Tracheophyta</taxon>
        <taxon>Spermatophyta</taxon>
        <taxon>Magnoliopsida</taxon>
        <taxon>eudicotyledons</taxon>
        <taxon>Gunneridae</taxon>
        <taxon>Pentapetalae</taxon>
        <taxon>asterids</taxon>
        <taxon>lamiids</taxon>
        <taxon>Lamiales</taxon>
        <taxon>Oleaceae</taxon>
        <taxon>Oleeae</taxon>
        <taxon>Fraxinus</taxon>
    </lineage>
</organism>
<keyword evidence="3" id="KW-0732">Signal</keyword>
<evidence type="ECO:0000256" key="2">
    <source>
        <dbReference type="ARBA" id="ARBA00022692"/>
    </source>
</evidence>
<dbReference type="PANTHER" id="PTHR47974">
    <property type="entry name" value="OS07G0415500 PROTEIN"/>
    <property type="match status" value="1"/>
</dbReference>
<dbReference type="PANTHER" id="PTHR47974:SF29">
    <property type="entry name" value="RECEPTOR-LIKE SERINE_THREONINE-PROTEIN KINASE"/>
    <property type="match status" value="1"/>
</dbReference>
<name>A0AAD1Z3B9_9LAMI</name>
<keyword evidence="7" id="KW-1185">Reference proteome</keyword>
<evidence type="ECO:0000256" key="5">
    <source>
        <dbReference type="ARBA" id="ARBA00023136"/>
    </source>
</evidence>
<dbReference type="GO" id="GO:0016020">
    <property type="term" value="C:membrane"/>
    <property type="evidence" value="ECO:0007669"/>
    <property type="project" value="UniProtKB-SubCell"/>
</dbReference>
<keyword evidence="5" id="KW-0472">Membrane</keyword>
<proteinExistence type="predicted"/>
<dbReference type="Gene3D" id="1.10.510.10">
    <property type="entry name" value="Transferase(Phosphotransferase) domain 1"/>
    <property type="match status" value="1"/>
</dbReference>
<evidence type="ECO:0000256" key="3">
    <source>
        <dbReference type="ARBA" id="ARBA00022729"/>
    </source>
</evidence>
<dbReference type="EMBL" id="OU503040">
    <property type="protein sequence ID" value="CAI9762452.1"/>
    <property type="molecule type" value="Genomic_DNA"/>
</dbReference>
<gene>
    <name evidence="6" type="ORF">FPE_LOCUS9882</name>
</gene>
<reference evidence="6" key="1">
    <citation type="submission" date="2023-05" db="EMBL/GenBank/DDBJ databases">
        <authorList>
            <person name="Huff M."/>
        </authorList>
    </citation>
    <scope>NUCLEOTIDE SEQUENCE</scope>
</reference>
<protein>
    <submittedName>
        <fullName evidence="6">Uncharacterized protein</fullName>
    </submittedName>
</protein>
<comment type="subcellular location">
    <subcellularLocation>
        <location evidence="1">Membrane</location>
        <topology evidence="1">Single-pass membrane protein</topology>
    </subcellularLocation>
</comment>
<keyword evidence="2" id="KW-0812">Transmembrane</keyword>
<dbReference type="Proteomes" id="UP000834106">
    <property type="component" value="Chromosome 5"/>
</dbReference>
<evidence type="ECO:0000313" key="7">
    <source>
        <dbReference type="Proteomes" id="UP000834106"/>
    </source>
</evidence>
<accession>A0AAD1Z3B9</accession>
<evidence type="ECO:0000256" key="1">
    <source>
        <dbReference type="ARBA" id="ARBA00004167"/>
    </source>
</evidence>
<evidence type="ECO:0000313" key="6">
    <source>
        <dbReference type="EMBL" id="CAI9762452.1"/>
    </source>
</evidence>
<dbReference type="AlphaFoldDB" id="A0AAD1Z3B9"/>
<evidence type="ECO:0000256" key="4">
    <source>
        <dbReference type="ARBA" id="ARBA00022989"/>
    </source>
</evidence>
<keyword evidence="4" id="KW-1133">Transmembrane helix</keyword>
<sequence length="132" mass="14952">MSPDSYTNLSYWFGPEISNFTGDENFCPKVPDLGLAKMMGREHSQVVTMKLANGAPTKVADRRLEGAFDEEELMRALKVAFWYIKDEISMRPMMGKVVKMLEGLVNINMTSTPQTVLELIEEGLDHVYKAMK</sequence>